<reference evidence="1 2" key="1">
    <citation type="submission" date="2014-04" db="EMBL/GenBank/DDBJ databases">
        <authorList>
            <consortium name="DOE Joint Genome Institute"/>
            <person name="Kuo A."/>
            <person name="Kohler A."/>
            <person name="Costa M.D."/>
            <person name="Nagy L.G."/>
            <person name="Floudas D."/>
            <person name="Copeland A."/>
            <person name="Barry K.W."/>
            <person name="Cichocki N."/>
            <person name="Veneault-Fourrey C."/>
            <person name="LaButti K."/>
            <person name="Lindquist E.A."/>
            <person name="Lipzen A."/>
            <person name="Lundell T."/>
            <person name="Morin E."/>
            <person name="Murat C."/>
            <person name="Sun H."/>
            <person name="Tunlid A."/>
            <person name="Henrissat B."/>
            <person name="Grigoriev I.V."/>
            <person name="Hibbett D.S."/>
            <person name="Martin F."/>
            <person name="Nordberg H.P."/>
            <person name="Cantor M.N."/>
            <person name="Hua S.X."/>
        </authorList>
    </citation>
    <scope>NUCLEOTIDE SEQUENCE [LARGE SCALE GENOMIC DNA]</scope>
    <source>
        <strain evidence="1 2">Marx 270</strain>
    </source>
</reference>
<evidence type="ECO:0000313" key="1">
    <source>
        <dbReference type="EMBL" id="KIO07931.1"/>
    </source>
</evidence>
<evidence type="ECO:0000313" key="2">
    <source>
        <dbReference type="Proteomes" id="UP000054217"/>
    </source>
</evidence>
<gene>
    <name evidence="1" type="ORF">M404DRAFT_997629</name>
</gene>
<dbReference type="AlphaFoldDB" id="A0A0C3PHI9"/>
<dbReference type="EMBL" id="KN831958">
    <property type="protein sequence ID" value="KIO07931.1"/>
    <property type="molecule type" value="Genomic_DNA"/>
</dbReference>
<protein>
    <submittedName>
        <fullName evidence="1">Uncharacterized protein</fullName>
    </submittedName>
</protein>
<dbReference type="InParanoid" id="A0A0C3PHI9"/>
<accession>A0A0C3PHI9</accession>
<name>A0A0C3PHI9_PISTI</name>
<keyword evidence="2" id="KW-1185">Reference proteome</keyword>
<reference evidence="2" key="2">
    <citation type="submission" date="2015-01" db="EMBL/GenBank/DDBJ databases">
        <title>Evolutionary Origins and Diversification of the Mycorrhizal Mutualists.</title>
        <authorList>
            <consortium name="DOE Joint Genome Institute"/>
            <consortium name="Mycorrhizal Genomics Consortium"/>
            <person name="Kohler A."/>
            <person name="Kuo A."/>
            <person name="Nagy L.G."/>
            <person name="Floudas D."/>
            <person name="Copeland A."/>
            <person name="Barry K.W."/>
            <person name="Cichocki N."/>
            <person name="Veneault-Fourrey C."/>
            <person name="LaButti K."/>
            <person name="Lindquist E.A."/>
            <person name="Lipzen A."/>
            <person name="Lundell T."/>
            <person name="Morin E."/>
            <person name="Murat C."/>
            <person name="Riley R."/>
            <person name="Ohm R."/>
            <person name="Sun H."/>
            <person name="Tunlid A."/>
            <person name="Henrissat B."/>
            <person name="Grigoriev I.V."/>
            <person name="Hibbett D.S."/>
            <person name="Martin F."/>
        </authorList>
    </citation>
    <scope>NUCLEOTIDE SEQUENCE [LARGE SCALE GENOMIC DNA]</scope>
    <source>
        <strain evidence="2">Marx 270</strain>
    </source>
</reference>
<dbReference type="HOGENOM" id="CLU_3093117_0_0_1"/>
<proteinExistence type="predicted"/>
<feature type="non-terminal residue" evidence="1">
    <location>
        <position position="52"/>
    </location>
</feature>
<organism evidence="1 2">
    <name type="scientific">Pisolithus tinctorius Marx 270</name>
    <dbReference type="NCBI Taxonomy" id="870435"/>
    <lineage>
        <taxon>Eukaryota</taxon>
        <taxon>Fungi</taxon>
        <taxon>Dikarya</taxon>
        <taxon>Basidiomycota</taxon>
        <taxon>Agaricomycotina</taxon>
        <taxon>Agaricomycetes</taxon>
        <taxon>Agaricomycetidae</taxon>
        <taxon>Boletales</taxon>
        <taxon>Sclerodermatineae</taxon>
        <taxon>Pisolithaceae</taxon>
        <taxon>Pisolithus</taxon>
    </lineage>
</organism>
<dbReference type="Proteomes" id="UP000054217">
    <property type="component" value="Unassembled WGS sequence"/>
</dbReference>
<sequence length="52" mass="5401">MSPIEGEIVAARSDRRVCVIAHGAEGLGRHSDLGLFEKKRGAGFGEGTSSST</sequence>